<dbReference type="InterPro" id="IPR010195">
    <property type="entry name" value="Uncharacterised_peroxidase-rel"/>
</dbReference>
<keyword evidence="3" id="KW-1185">Reference proteome</keyword>
<name>A0ABY4N9T3_9MICO</name>
<dbReference type="Proteomes" id="UP001055868">
    <property type="component" value="Chromosome"/>
</dbReference>
<proteinExistence type="predicted"/>
<dbReference type="PANTHER" id="PTHR35446:SF2">
    <property type="entry name" value="CARBOXYMUCONOLACTONE DECARBOXYLASE-LIKE DOMAIN-CONTAINING PROTEIN"/>
    <property type="match status" value="1"/>
</dbReference>
<feature type="compositionally biased region" description="Basic and acidic residues" evidence="1">
    <location>
        <begin position="25"/>
        <end position="34"/>
    </location>
</feature>
<keyword evidence="2" id="KW-0575">Peroxidase</keyword>
<dbReference type="EMBL" id="CP097218">
    <property type="protein sequence ID" value="UQN30188.1"/>
    <property type="molecule type" value="Genomic_DNA"/>
</dbReference>
<sequence>MTTTATQAPTATTARDTAASSPAEQRSEISRLPLARREDLPTALREQLDGLESQLGYLPNWAAASALAGEHAQHLNTLLLGLLGRKGALSQEDRDFLALVSSAANGCSYCRLNHIQSYGRAIHDHALATRIGLDDREVAELDERRRALADFARTVSLDVHALGDADIAGLRAQGLSSEQIIEALFVVIAFAAGNRLTVALNVLPDAQFFDA</sequence>
<accession>A0ABY4N9T3</accession>
<dbReference type="PANTHER" id="PTHR35446">
    <property type="entry name" value="SI:CH211-175M2.5"/>
    <property type="match status" value="1"/>
</dbReference>
<feature type="region of interest" description="Disordered" evidence="1">
    <location>
        <begin position="1"/>
        <end position="34"/>
    </location>
</feature>
<evidence type="ECO:0000256" key="1">
    <source>
        <dbReference type="SAM" id="MobiDB-lite"/>
    </source>
</evidence>
<evidence type="ECO:0000313" key="3">
    <source>
        <dbReference type="Proteomes" id="UP001055868"/>
    </source>
</evidence>
<keyword evidence="2" id="KW-0560">Oxidoreductase</keyword>
<feature type="compositionally biased region" description="Low complexity" evidence="1">
    <location>
        <begin position="1"/>
        <end position="19"/>
    </location>
</feature>
<dbReference type="Gene3D" id="1.20.1290.10">
    <property type="entry name" value="AhpD-like"/>
    <property type="match status" value="1"/>
</dbReference>
<organism evidence="2 3">
    <name type="scientific">Brachybacterium kimchii</name>
    <dbReference type="NCBI Taxonomy" id="2942909"/>
    <lineage>
        <taxon>Bacteria</taxon>
        <taxon>Bacillati</taxon>
        <taxon>Actinomycetota</taxon>
        <taxon>Actinomycetes</taxon>
        <taxon>Micrococcales</taxon>
        <taxon>Dermabacteraceae</taxon>
        <taxon>Brachybacterium</taxon>
    </lineage>
</organism>
<dbReference type="SUPFAM" id="SSF69118">
    <property type="entry name" value="AhpD-like"/>
    <property type="match status" value="1"/>
</dbReference>
<reference evidence="2" key="1">
    <citation type="submission" date="2022-05" db="EMBL/GenBank/DDBJ databases">
        <title>Genomic analysis of Brachybacterium sp. CBA3104.</title>
        <authorList>
            <person name="Roh S.W."/>
            <person name="Kim Y.B."/>
            <person name="Kim Y."/>
        </authorList>
    </citation>
    <scope>NUCLEOTIDE SEQUENCE</scope>
    <source>
        <strain evidence="2">CBA3104</strain>
    </source>
</reference>
<gene>
    <name evidence="2" type="ORF">M4486_02245</name>
</gene>
<evidence type="ECO:0000313" key="2">
    <source>
        <dbReference type="EMBL" id="UQN30188.1"/>
    </source>
</evidence>
<dbReference type="NCBIfam" id="TIGR01926">
    <property type="entry name" value="peroxid_rel"/>
    <property type="match status" value="1"/>
</dbReference>
<dbReference type="InterPro" id="IPR029032">
    <property type="entry name" value="AhpD-like"/>
</dbReference>
<protein>
    <submittedName>
        <fullName evidence="2">Peroxidase-related enzyme</fullName>
    </submittedName>
</protein>
<dbReference type="RefSeq" id="WP_249479354.1">
    <property type="nucleotide sequence ID" value="NZ_CP097218.1"/>
</dbReference>
<dbReference type="GO" id="GO:0004601">
    <property type="term" value="F:peroxidase activity"/>
    <property type="evidence" value="ECO:0007669"/>
    <property type="project" value="UniProtKB-KW"/>
</dbReference>